<name>A0A1D3DY30_9ACTN</name>
<dbReference type="EMBL" id="ASHX02000001">
    <property type="protein sequence ID" value="OEJ97215.1"/>
    <property type="molecule type" value="Genomic_DNA"/>
</dbReference>
<feature type="region of interest" description="Disordered" evidence="1">
    <location>
        <begin position="1"/>
        <end position="39"/>
    </location>
</feature>
<proteinExistence type="predicted"/>
<evidence type="ECO:0000313" key="2">
    <source>
        <dbReference type="EMBL" id="OEJ97215.1"/>
    </source>
</evidence>
<dbReference type="RefSeq" id="WP_023589795.1">
    <property type="nucleotide sequence ID" value="NZ_ASHX02000001.1"/>
</dbReference>
<comment type="caution">
    <text evidence="2">The sequence shown here is derived from an EMBL/GenBank/DDBJ whole genome shotgun (WGS) entry which is preliminary data.</text>
</comment>
<evidence type="ECO:0000256" key="1">
    <source>
        <dbReference type="SAM" id="MobiDB-lite"/>
    </source>
</evidence>
<organism evidence="2 3">
    <name type="scientific">Streptomyces thermolilacinus SPC6</name>
    <dbReference type="NCBI Taxonomy" id="1306406"/>
    <lineage>
        <taxon>Bacteria</taxon>
        <taxon>Bacillati</taxon>
        <taxon>Actinomycetota</taxon>
        <taxon>Actinomycetes</taxon>
        <taxon>Kitasatosporales</taxon>
        <taxon>Streptomycetaceae</taxon>
        <taxon>Streptomyces</taxon>
    </lineage>
</organism>
<evidence type="ECO:0000313" key="3">
    <source>
        <dbReference type="Proteomes" id="UP000095329"/>
    </source>
</evidence>
<protein>
    <submittedName>
        <fullName evidence="2">Uncharacterized protein</fullName>
    </submittedName>
</protein>
<dbReference type="AlphaFoldDB" id="A0A1D3DY30"/>
<accession>A0A1D3DY30</accession>
<keyword evidence="3" id="KW-1185">Reference proteome</keyword>
<reference evidence="2 3" key="1">
    <citation type="journal article" date="2013" name="Genome Announc.">
        <title>Genome Sequence of Streptomyces violaceusniger Strain SPC6, a Halotolerant Streptomycete That Exhibits Rapid Growth and Development.</title>
        <authorList>
            <person name="Chen X."/>
            <person name="Zhang B."/>
            <person name="Zhang W."/>
            <person name="Wu X."/>
            <person name="Zhang M."/>
            <person name="Chen T."/>
            <person name="Liu G."/>
            <person name="Dyson P."/>
        </authorList>
    </citation>
    <scope>NUCLEOTIDE SEQUENCE [LARGE SCALE GENOMIC DNA]</scope>
    <source>
        <strain evidence="2 3">SPC6</strain>
    </source>
</reference>
<dbReference type="Proteomes" id="UP000095329">
    <property type="component" value="Unassembled WGS sequence"/>
</dbReference>
<gene>
    <name evidence="2" type="ORF">J116_024925</name>
</gene>
<sequence length="151" mass="16615">MTGFPSIPRYDHVDAPTDQVDDPSQERSRPLTRSAVPAPVGVRPPVNGLLVERIVPLGRREVVSPKTRRVLECRRVDIGAATQWFIGGEPFDENLVGRLACDIARCVELFKFRPEAAAVLGLPIGYTGVVDEERGVVEVRDPRGAVVFSDR</sequence>